<proteinExistence type="predicted"/>
<feature type="signal peptide" evidence="1">
    <location>
        <begin position="1"/>
        <end position="22"/>
    </location>
</feature>
<keyword evidence="1" id="KW-0732">Signal</keyword>
<evidence type="ECO:0000313" key="2">
    <source>
        <dbReference type="EMBL" id="MTH44813.1"/>
    </source>
</evidence>
<dbReference type="InterPro" id="IPR042230">
    <property type="entry name" value="CusF_sf"/>
</dbReference>
<protein>
    <submittedName>
        <fullName evidence="2">Cation efflux system protein CusF</fullName>
    </submittedName>
</protein>
<dbReference type="AlphaFoldDB" id="A0A6L6IJC1"/>
<accession>A0A6L6IJC1</accession>
<dbReference type="OrthoDB" id="5771277at2"/>
<name>A0A6L6IJC1_9ENTR</name>
<feature type="chain" id="PRO_5027121846" evidence="1">
    <location>
        <begin position="23"/>
        <end position="111"/>
    </location>
</feature>
<dbReference type="RefSeq" id="WP_155106513.1">
    <property type="nucleotide sequence ID" value="NZ_WMJZ01000001.1"/>
</dbReference>
<reference evidence="2 3" key="1">
    <citation type="submission" date="2019-11" db="EMBL/GenBank/DDBJ databases">
        <title>Escherichia alba sp. nov. isolated from the gut of plastic-eating superworms Zophobas atratus.</title>
        <authorList>
            <person name="Yang Y."/>
        </authorList>
    </citation>
    <scope>NUCLEOTIDE SEQUENCE [LARGE SCALE GENOMIC DNA]</scope>
    <source>
        <strain evidence="3">BIT-B35</strain>
    </source>
</reference>
<gene>
    <name evidence="2" type="primary">cusF</name>
    <name evidence="2" type="ORF">GJV78_00715</name>
</gene>
<dbReference type="NCBIfam" id="NF007348">
    <property type="entry name" value="PRK09838.1"/>
    <property type="match status" value="1"/>
</dbReference>
<sequence length="111" mass="11710">MHTVIKAAVFSVCSLALFNARANEAHGEAMSEAAQAQAIAATGVIEGIDRASNKVTIAHDPIPALGWPAMVMRFTLTPQTAAGEIKPGDKVAFHFIQQGALSLLQDIQVSR</sequence>
<comment type="caution">
    <text evidence="2">The sequence shown here is derived from an EMBL/GenBank/DDBJ whole genome shotgun (WGS) entry which is preliminary data.</text>
</comment>
<evidence type="ECO:0000256" key="1">
    <source>
        <dbReference type="SAM" id="SignalP"/>
    </source>
</evidence>
<dbReference type="EMBL" id="WMJZ01000001">
    <property type="protein sequence ID" value="MTH44813.1"/>
    <property type="molecule type" value="Genomic_DNA"/>
</dbReference>
<keyword evidence="3" id="KW-1185">Reference proteome</keyword>
<dbReference type="Gene3D" id="2.40.50.320">
    <property type="entry name" value="Copper binding periplasmic protein CusF"/>
    <property type="match status" value="1"/>
</dbReference>
<dbReference type="Pfam" id="PF11604">
    <property type="entry name" value="CusF_Ec"/>
    <property type="match status" value="1"/>
</dbReference>
<dbReference type="Proteomes" id="UP000477739">
    <property type="component" value="Unassembled WGS sequence"/>
</dbReference>
<evidence type="ECO:0000313" key="3">
    <source>
        <dbReference type="Proteomes" id="UP000477739"/>
    </source>
</evidence>
<dbReference type="InterPro" id="IPR021647">
    <property type="entry name" value="CusF_Ec"/>
</dbReference>
<organism evidence="2 3">
    <name type="scientific">Intestinirhabdus alba</name>
    <dbReference type="NCBI Taxonomy" id="2899544"/>
    <lineage>
        <taxon>Bacteria</taxon>
        <taxon>Pseudomonadati</taxon>
        <taxon>Pseudomonadota</taxon>
        <taxon>Gammaproteobacteria</taxon>
        <taxon>Enterobacterales</taxon>
        <taxon>Enterobacteriaceae</taxon>
        <taxon>Intestinirhabdus</taxon>
    </lineage>
</organism>